<feature type="region of interest" description="Disordered" evidence="1">
    <location>
        <begin position="251"/>
        <end position="369"/>
    </location>
</feature>
<feature type="compositionally biased region" description="Polar residues" evidence="1">
    <location>
        <begin position="532"/>
        <end position="552"/>
    </location>
</feature>
<accession>A0A5J5EXT4</accession>
<evidence type="ECO:0000313" key="3">
    <source>
        <dbReference type="Proteomes" id="UP000326924"/>
    </source>
</evidence>
<feature type="compositionally biased region" description="Basic residues" evidence="1">
    <location>
        <begin position="120"/>
        <end position="129"/>
    </location>
</feature>
<feature type="compositionally biased region" description="Basic and acidic residues" evidence="1">
    <location>
        <begin position="251"/>
        <end position="296"/>
    </location>
</feature>
<feature type="region of interest" description="Disordered" evidence="1">
    <location>
        <begin position="25"/>
        <end position="186"/>
    </location>
</feature>
<dbReference type="EMBL" id="VXIS01000087">
    <property type="protein sequence ID" value="KAA8906633.1"/>
    <property type="molecule type" value="Genomic_DNA"/>
</dbReference>
<evidence type="ECO:0000313" key="2">
    <source>
        <dbReference type="EMBL" id="KAA8906633.1"/>
    </source>
</evidence>
<dbReference type="AlphaFoldDB" id="A0A5J5EXT4"/>
<gene>
    <name evidence="2" type="ORF">FN846DRAFT_906921</name>
</gene>
<comment type="caution">
    <text evidence="2">The sequence shown here is derived from an EMBL/GenBank/DDBJ whole genome shotgun (WGS) entry which is preliminary data.</text>
</comment>
<protein>
    <submittedName>
        <fullName evidence="2">Uncharacterized protein</fullName>
    </submittedName>
</protein>
<dbReference type="InParanoid" id="A0A5J5EXT4"/>
<keyword evidence="3" id="KW-1185">Reference proteome</keyword>
<feature type="compositionally biased region" description="Basic residues" evidence="1">
    <location>
        <begin position="687"/>
        <end position="697"/>
    </location>
</feature>
<feature type="region of interest" description="Disordered" evidence="1">
    <location>
        <begin position="680"/>
        <end position="735"/>
    </location>
</feature>
<feature type="compositionally biased region" description="Acidic residues" evidence="1">
    <location>
        <begin position="65"/>
        <end position="76"/>
    </location>
</feature>
<feature type="region of interest" description="Disordered" evidence="1">
    <location>
        <begin position="500"/>
        <end position="596"/>
    </location>
</feature>
<feature type="compositionally biased region" description="Polar residues" evidence="1">
    <location>
        <begin position="166"/>
        <end position="181"/>
    </location>
</feature>
<feature type="compositionally biased region" description="Basic and acidic residues" evidence="1">
    <location>
        <begin position="44"/>
        <end position="56"/>
    </location>
</feature>
<feature type="compositionally biased region" description="Low complexity" evidence="1">
    <location>
        <begin position="306"/>
        <end position="319"/>
    </location>
</feature>
<sequence length="735" mass="80542">MPEPAGVGSNDITPEELKIALLRTPRTARYRRKIADPAAQLRAEQQERSRRLESELLRLAGCHSDDEDGEEEEVEESLPPPKRRMPATAAPKRAAPEKQEKPQSNDDSEDETPPTPEFLKKRKRGRKRVLPAMGALQLSYNPAFHRKVDFEERSARDLGEEDPVEASQTLQTPSERSTASTPARKMFPISVLGQKLREAMKTNASTTGTVVTPKPAGKNWLGSIDSELITASTAVEGETLELASKPRKHVIAGDKRGGIPVTRADDILRSSREVTRDVPKESKISKEQKEDGRRGELPLPKGPQMVSDVSSASGPSPSSMIGRPDRTAGKKQQMIPTLSEKSIHAQKDQPAVVTAGGPKTPYQKSRYAQQHALETEEISDDEFEMNVPKRAVSVYKKLQLTSKPISREIFREIPNTPKSNPRKGLQLYSSSSRTPILALEPKKALAVSQSDCGSLISPHVQSSSDGTPYKLGPAPQCQFPSSRSSVLTLNPKIGPLTLGTARHFDASTPHNNSGLSKMLSVYKPPPRKMTQPHMSLSSILSRNNGASRQKTQPHGLFRTPRKPPPQLPCPSEDVPDAEALRTPEPSDEDVQPENLGKSYFGTAIQTLNARSVTALPRAKTGAFREQNGHREVALNMTKLDLATKPVSRARTKLPFKPPTMTSTPGVVTQVVKKRNMTVTRFAPAAGQKRKSSAKRKKSGDLDGDGDDDDVNKRNGTCVQDPLAGESSFRQVRDAW</sequence>
<evidence type="ECO:0000256" key="1">
    <source>
        <dbReference type="SAM" id="MobiDB-lite"/>
    </source>
</evidence>
<name>A0A5J5EXT4_9PEZI</name>
<dbReference type="Proteomes" id="UP000326924">
    <property type="component" value="Unassembled WGS sequence"/>
</dbReference>
<feature type="compositionally biased region" description="Basic and acidic residues" evidence="1">
    <location>
        <begin position="94"/>
        <end position="104"/>
    </location>
</feature>
<feature type="compositionally biased region" description="Basic and acidic residues" evidence="1">
    <location>
        <begin position="146"/>
        <end position="158"/>
    </location>
</feature>
<feature type="region of interest" description="Disordered" evidence="1">
    <location>
        <begin position="457"/>
        <end position="483"/>
    </location>
</feature>
<organism evidence="2 3">
    <name type="scientific">Sphaerosporella brunnea</name>
    <dbReference type="NCBI Taxonomy" id="1250544"/>
    <lineage>
        <taxon>Eukaryota</taxon>
        <taxon>Fungi</taxon>
        <taxon>Dikarya</taxon>
        <taxon>Ascomycota</taxon>
        <taxon>Pezizomycotina</taxon>
        <taxon>Pezizomycetes</taxon>
        <taxon>Pezizales</taxon>
        <taxon>Pyronemataceae</taxon>
        <taxon>Sphaerosporella</taxon>
    </lineage>
</organism>
<proteinExistence type="predicted"/>
<reference evidence="2 3" key="1">
    <citation type="submission" date="2019-09" db="EMBL/GenBank/DDBJ databases">
        <title>Draft genome of the ectomycorrhizal ascomycete Sphaerosporella brunnea.</title>
        <authorList>
            <consortium name="DOE Joint Genome Institute"/>
            <person name="Benucci G.M."/>
            <person name="Marozzi G."/>
            <person name="Antonielli L."/>
            <person name="Sanchez S."/>
            <person name="Marco P."/>
            <person name="Wang X."/>
            <person name="Falini L.B."/>
            <person name="Barry K."/>
            <person name="Haridas S."/>
            <person name="Lipzen A."/>
            <person name="Labutti K."/>
            <person name="Grigoriev I.V."/>
            <person name="Murat C."/>
            <person name="Martin F."/>
            <person name="Albertini E."/>
            <person name="Donnini D."/>
            <person name="Bonito G."/>
        </authorList>
    </citation>
    <scope>NUCLEOTIDE SEQUENCE [LARGE SCALE GENOMIC DNA]</scope>
    <source>
        <strain evidence="2 3">Sb_GMNB300</strain>
    </source>
</reference>